<evidence type="ECO:0000256" key="3">
    <source>
        <dbReference type="RuleBase" id="RU004508"/>
    </source>
</evidence>
<dbReference type="OrthoDB" id="9768668at2"/>
<proteinExistence type="inferred from homology"/>
<feature type="modified residue" description="N6-(pyridoxal phosphate)lysine" evidence="2">
    <location>
        <position position="205"/>
    </location>
</feature>
<dbReference type="PANTHER" id="PTHR30244:SF42">
    <property type="entry name" value="UDP-2-ACETAMIDO-2-DEOXY-3-OXO-D-GLUCURONATE AMINOTRANSFERASE"/>
    <property type="match status" value="1"/>
</dbReference>
<dbReference type="GO" id="GO:0008483">
    <property type="term" value="F:transaminase activity"/>
    <property type="evidence" value="ECO:0007669"/>
    <property type="project" value="TreeGrafter"/>
</dbReference>
<evidence type="ECO:0008006" key="6">
    <source>
        <dbReference type="Google" id="ProtNLM"/>
    </source>
</evidence>
<dbReference type="GO" id="GO:0030170">
    <property type="term" value="F:pyridoxal phosphate binding"/>
    <property type="evidence" value="ECO:0007669"/>
    <property type="project" value="TreeGrafter"/>
</dbReference>
<dbReference type="EMBL" id="QHHQ01000008">
    <property type="protein sequence ID" value="RAH97665.1"/>
    <property type="molecule type" value="Genomic_DNA"/>
</dbReference>
<name>A0A8B2NME0_9HYPH</name>
<dbReference type="AlphaFoldDB" id="A0A8B2NME0"/>
<dbReference type="Gene3D" id="3.90.1150.10">
    <property type="entry name" value="Aspartate Aminotransferase, domain 1"/>
    <property type="match status" value="1"/>
</dbReference>
<dbReference type="Proteomes" id="UP000249590">
    <property type="component" value="Unassembled WGS sequence"/>
</dbReference>
<reference evidence="4 5" key="1">
    <citation type="submission" date="2018-05" db="EMBL/GenBank/DDBJ databases">
        <title>Acuticoccus sediminis sp. nov., isolated from deep-sea sediment of Indian Ocean.</title>
        <authorList>
            <person name="Liu X."/>
            <person name="Lai Q."/>
            <person name="Du Y."/>
            <person name="Sun F."/>
            <person name="Zhang X."/>
            <person name="Wang S."/>
            <person name="Shao Z."/>
        </authorList>
    </citation>
    <scope>NUCLEOTIDE SEQUENCE [LARGE SCALE GENOMIC DNA]</scope>
    <source>
        <strain evidence="4 5">PTG4-2</strain>
    </source>
</reference>
<feature type="active site" description="Proton acceptor" evidence="1">
    <location>
        <position position="205"/>
    </location>
</feature>
<dbReference type="PANTHER" id="PTHR30244">
    <property type="entry name" value="TRANSAMINASE"/>
    <property type="match status" value="1"/>
</dbReference>
<comment type="similarity">
    <text evidence="3">Belongs to the DegT/DnrJ/EryC1 family.</text>
</comment>
<accession>A0A8B2NME0</accession>
<dbReference type="InterPro" id="IPR015424">
    <property type="entry name" value="PyrdxlP-dep_Trfase"/>
</dbReference>
<evidence type="ECO:0000256" key="1">
    <source>
        <dbReference type="PIRSR" id="PIRSR000390-1"/>
    </source>
</evidence>
<comment type="caution">
    <text evidence="4">The sequence shown here is derived from an EMBL/GenBank/DDBJ whole genome shotgun (WGS) entry which is preliminary data.</text>
</comment>
<dbReference type="CDD" id="cd00616">
    <property type="entry name" value="AHBA_syn"/>
    <property type="match status" value="1"/>
</dbReference>
<evidence type="ECO:0000256" key="2">
    <source>
        <dbReference type="PIRSR" id="PIRSR000390-2"/>
    </source>
</evidence>
<dbReference type="InterPro" id="IPR015422">
    <property type="entry name" value="PyrdxlP-dep_Trfase_small"/>
</dbReference>
<organism evidence="4 5">
    <name type="scientific">Acuticoccus sediminis</name>
    <dbReference type="NCBI Taxonomy" id="2184697"/>
    <lineage>
        <taxon>Bacteria</taxon>
        <taxon>Pseudomonadati</taxon>
        <taxon>Pseudomonadota</taxon>
        <taxon>Alphaproteobacteria</taxon>
        <taxon>Hyphomicrobiales</taxon>
        <taxon>Amorphaceae</taxon>
        <taxon>Acuticoccus</taxon>
    </lineage>
</organism>
<protein>
    <recommendedName>
        <fullName evidence="6">dTDP-4-amino-4,6-dideoxygalactose transaminase</fullName>
    </recommendedName>
</protein>
<dbReference type="RefSeq" id="WP_111351486.1">
    <property type="nucleotide sequence ID" value="NZ_JAIWKD010000004.1"/>
</dbReference>
<dbReference type="Pfam" id="PF01041">
    <property type="entry name" value="DegT_DnrJ_EryC1"/>
    <property type="match status" value="1"/>
</dbReference>
<evidence type="ECO:0000313" key="4">
    <source>
        <dbReference type="EMBL" id="RAH97665.1"/>
    </source>
</evidence>
<dbReference type="InterPro" id="IPR000653">
    <property type="entry name" value="DegT/StrS_aminotransferase"/>
</dbReference>
<keyword evidence="5" id="KW-1185">Reference proteome</keyword>
<dbReference type="PIRSF" id="PIRSF000390">
    <property type="entry name" value="PLP_StrS"/>
    <property type="match status" value="1"/>
</dbReference>
<dbReference type="SUPFAM" id="SSF53383">
    <property type="entry name" value="PLP-dependent transferases"/>
    <property type="match status" value="1"/>
</dbReference>
<gene>
    <name evidence="4" type="ORF">DLJ53_27850</name>
</gene>
<dbReference type="InterPro" id="IPR015421">
    <property type="entry name" value="PyrdxlP-dep_Trfase_major"/>
</dbReference>
<evidence type="ECO:0000313" key="5">
    <source>
        <dbReference type="Proteomes" id="UP000249590"/>
    </source>
</evidence>
<dbReference type="GO" id="GO:0000271">
    <property type="term" value="P:polysaccharide biosynthetic process"/>
    <property type="evidence" value="ECO:0007669"/>
    <property type="project" value="TreeGrafter"/>
</dbReference>
<dbReference type="Gene3D" id="3.40.640.10">
    <property type="entry name" value="Type I PLP-dependent aspartate aminotransferase-like (Major domain)"/>
    <property type="match status" value="1"/>
</dbReference>
<keyword evidence="2 3" id="KW-0663">Pyridoxal phosphate</keyword>
<sequence>MTAILARAPVTTHAPIPLFDLKRQQARLRFDIDRRIAKALDHGQYILGPEVTELEQDLAAFSGVKHCIAVSSGRDALIMALMAMGIGAGHAVFVPAFTFSATAAVVIAVGATPVFVDVDEATYNMDAARLDEAVASAKSRGLTPGAVMPVDLFGRPADYPALKAAADAHGLPLISDAAQSFGGALDGNRVGSLAPISCVSFYPTKPLGAFGDGGAVMTDEDDLAAAVRQIRTHGRQGDGDEAMRIGMTGRLDTIQAAILLSKLTVFKAELNRRAELAAIYQAELGDICTLPPADSDGVRSAWALYTVRVKYRDAVRAALTDRQIGTGLFYRVPLHRHPAFAATLTGSEHLPVSETLADEVLSLPMGPDLTDEEALRVVDAVADAIASI</sequence>